<dbReference type="SUPFAM" id="SSF101473">
    <property type="entry name" value="DhaL-like"/>
    <property type="match status" value="1"/>
</dbReference>
<evidence type="ECO:0000256" key="1">
    <source>
        <dbReference type="ARBA" id="ARBA00022679"/>
    </source>
</evidence>
<evidence type="ECO:0000313" key="4">
    <source>
        <dbReference type="EMBL" id="MBH8589276.1"/>
    </source>
</evidence>
<evidence type="ECO:0000256" key="2">
    <source>
        <dbReference type="ARBA" id="ARBA00022777"/>
    </source>
</evidence>
<dbReference type="PANTHER" id="PTHR28629:SF4">
    <property type="entry name" value="TRIOKINASE_FMN CYCLASE"/>
    <property type="match status" value="1"/>
</dbReference>
<gene>
    <name evidence="4" type="primary">dhaL</name>
    <name evidence="4" type="ORF">I8U22_10695</name>
</gene>
<dbReference type="InterPro" id="IPR004007">
    <property type="entry name" value="DhaL_dom"/>
</dbReference>
<dbReference type="InterPro" id="IPR050861">
    <property type="entry name" value="Dihydroxyacetone_Kinase"/>
</dbReference>
<name>A0ABS0QJ01_THEVU</name>
<dbReference type="InterPro" id="IPR012737">
    <property type="entry name" value="DhaK_L_YcgS"/>
</dbReference>
<comment type="caution">
    <text evidence="4">The sequence shown here is derived from an EMBL/GenBank/DDBJ whole genome shotgun (WGS) entry which is preliminary data.</text>
</comment>
<evidence type="ECO:0000259" key="3">
    <source>
        <dbReference type="PROSITE" id="PS51480"/>
    </source>
</evidence>
<protein>
    <submittedName>
        <fullName evidence="4">Dihydroxyacetone kinase subunit L</fullName>
    </submittedName>
</protein>
<dbReference type="InterPro" id="IPR036117">
    <property type="entry name" value="DhaL_dom_sf"/>
</dbReference>
<keyword evidence="1" id="KW-0808">Transferase</keyword>
<dbReference type="EMBL" id="JAECVU010000006">
    <property type="protein sequence ID" value="MBH8589276.1"/>
    <property type="molecule type" value="Genomic_DNA"/>
</dbReference>
<feature type="domain" description="DhaL" evidence="3">
    <location>
        <begin position="6"/>
        <end position="202"/>
    </location>
</feature>
<reference evidence="4 5" key="1">
    <citation type="submission" date="2020-12" db="EMBL/GenBank/DDBJ databases">
        <title>WGS of Thermoactinomyces spp.</title>
        <authorList>
            <person name="Cheng K."/>
        </authorList>
    </citation>
    <scope>NUCLEOTIDE SEQUENCE [LARGE SCALE GENOMIC DNA]</scope>
    <source>
        <strain evidence="5">CICC 10650\ACCC 41061</strain>
    </source>
</reference>
<keyword evidence="5" id="KW-1185">Reference proteome</keyword>
<dbReference type="SMART" id="SM01120">
    <property type="entry name" value="Dak2"/>
    <property type="match status" value="1"/>
</dbReference>
<dbReference type="PROSITE" id="PS51480">
    <property type="entry name" value="DHAL"/>
    <property type="match status" value="1"/>
</dbReference>
<organism evidence="4 5">
    <name type="scientific">Thermoactinomyces vulgaris</name>
    <dbReference type="NCBI Taxonomy" id="2026"/>
    <lineage>
        <taxon>Bacteria</taxon>
        <taxon>Bacillati</taxon>
        <taxon>Bacillota</taxon>
        <taxon>Bacilli</taxon>
        <taxon>Bacillales</taxon>
        <taxon>Thermoactinomycetaceae</taxon>
        <taxon>Thermoactinomyces</taxon>
    </lineage>
</organism>
<dbReference type="PANTHER" id="PTHR28629">
    <property type="entry name" value="TRIOKINASE/FMN CYCLASE"/>
    <property type="match status" value="1"/>
</dbReference>
<keyword evidence="2 4" id="KW-0418">Kinase</keyword>
<dbReference type="RefSeq" id="WP_037996459.1">
    <property type="nucleotide sequence ID" value="NZ_CP036487.1"/>
</dbReference>
<dbReference type="NCBIfam" id="TIGR02365">
    <property type="entry name" value="dha_L_ycgS"/>
    <property type="match status" value="1"/>
</dbReference>
<dbReference type="Pfam" id="PF02734">
    <property type="entry name" value="Dak2"/>
    <property type="match status" value="1"/>
</dbReference>
<dbReference type="GO" id="GO:0016301">
    <property type="term" value="F:kinase activity"/>
    <property type="evidence" value="ECO:0007669"/>
    <property type="project" value="UniProtKB-KW"/>
</dbReference>
<dbReference type="Gene3D" id="1.25.40.340">
    <property type="match status" value="1"/>
</dbReference>
<sequence length="210" mass="24014">MEWTVLQVKHWLSDLSRIMQEKKEELSRYDQAIGDGDHGVNMARGFKEVEKVLAQEHDPHDIGWWFQTVSRILLSKVGGASGPLYGTVFLKMASVCKGKSVLTHEEWVTAFSEARQGLKMRGKAEPGDKTMLDVWEPVVRYMEQAKEQISWQMVKDIAEQSMIDTRAMVAKKGRASYLGERSRGHLDPGAVSSYYFFWTWAEQPWKGDGQ</sequence>
<evidence type="ECO:0000313" key="5">
    <source>
        <dbReference type="Proteomes" id="UP000641910"/>
    </source>
</evidence>
<accession>A0ABS0QJ01</accession>
<dbReference type="Proteomes" id="UP000641910">
    <property type="component" value="Unassembled WGS sequence"/>
</dbReference>
<proteinExistence type="predicted"/>